<dbReference type="GeneID" id="87961634"/>
<organism evidence="2 3">
    <name type="scientific">Podospora pseudoanserina</name>
    <dbReference type="NCBI Taxonomy" id="2609844"/>
    <lineage>
        <taxon>Eukaryota</taxon>
        <taxon>Fungi</taxon>
        <taxon>Dikarya</taxon>
        <taxon>Ascomycota</taxon>
        <taxon>Pezizomycotina</taxon>
        <taxon>Sordariomycetes</taxon>
        <taxon>Sordariomycetidae</taxon>
        <taxon>Sordariales</taxon>
        <taxon>Podosporaceae</taxon>
        <taxon>Podospora</taxon>
    </lineage>
</organism>
<sequence length="85" mass="9553">MSLQGRVSSSVHVARKRVDGRKWNIQPFAVRIIHTDLFRWYTLKVSSPLDKQELTARSFLVHRASARKDGVDPATPGQAGDRPAN</sequence>
<feature type="region of interest" description="Disordered" evidence="1">
    <location>
        <begin position="65"/>
        <end position="85"/>
    </location>
</feature>
<protein>
    <submittedName>
        <fullName evidence="2">Uncharacterized protein</fullName>
    </submittedName>
</protein>
<dbReference type="RefSeq" id="XP_062797215.1">
    <property type="nucleotide sequence ID" value="XM_062940907.1"/>
</dbReference>
<accession>A0ABR0HSH8</accession>
<dbReference type="Proteomes" id="UP001323617">
    <property type="component" value="Unassembled WGS sequence"/>
</dbReference>
<evidence type="ECO:0000313" key="2">
    <source>
        <dbReference type="EMBL" id="KAK4670919.1"/>
    </source>
</evidence>
<proteinExistence type="predicted"/>
<dbReference type="EMBL" id="JAFFHC010000006">
    <property type="protein sequence ID" value="KAK4670919.1"/>
    <property type="molecule type" value="Genomic_DNA"/>
</dbReference>
<comment type="caution">
    <text evidence="2">The sequence shown here is derived from an EMBL/GenBank/DDBJ whole genome shotgun (WGS) entry which is preliminary data.</text>
</comment>
<gene>
    <name evidence="2" type="ORF">QC764_0089890</name>
</gene>
<evidence type="ECO:0000313" key="3">
    <source>
        <dbReference type="Proteomes" id="UP001323617"/>
    </source>
</evidence>
<reference evidence="2 3" key="1">
    <citation type="journal article" date="2023" name="bioRxiv">
        <title>High-quality genome assemblies of four members of thePodospora anserinaspecies complex.</title>
        <authorList>
            <person name="Ament-Velasquez S.L."/>
            <person name="Vogan A.A."/>
            <person name="Wallerman O."/>
            <person name="Hartmann F."/>
            <person name="Gautier V."/>
            <person name="Silar P."/>
            <person name="Giraud T."/>
            <person name="Johannesson H."/>
        </authorList>
    </citation>
    <scope>NUCLEOTIDE SEQUENCE [LARGE SCALE GENOMIC DNA]</scope>
    <source>
        <strain evidence="2 3">CBS 124.78</strain>
    </source>
</reference>
<name>A0ABR0HSH8_9PEZI</name>
<keyword evidence="3" id="KW-1185">Reference proteome</keyword>
<evidence type="ECO:0000256" key="1">
    <source>
        <dbReference type="SAM" id="MobiDB-lite"/>
    </source>
</evidence>